<dbReference type="InterPro" id="IPR008571">
    <property type="entry name" value="HerA-like"/>
</dbReference>
<organism evidence="2 3">
    <name type="scientific">Lentinula raphanica</name>
    <dbReference type="NCBI Taxonomy" id="153919"/>
    <lineage>
        <taxon>Eukaryota</taxon>
        <taxon>Fungi</taxon>
        <taxon>Dikarya</taxon>
        <taxon>Basidiomycota</taxon>
        <taxon>Agaricomycotina</taxon>
        <taxon>Agaricomycetes</taxon>
        <taxon>Agaricomycetidae</taxon>
        <taxon>Agaricales</taxon>
        <taxon>Marasmiineae</taxon>
        <taxon>Omphalotaceae</taxon>
        <taxon>Lentinula</taxon>
    </lineage>
</organism>
<dbReference type="SUPFAM" id="SSF52540">
    <property type="entry name" value="P-loop containing nucleoside triphosphate hydrolases"/>
    <property type="match status" value="1"/>
</dbReference>
<name>A0AA38PCG5_9AGAR</name>
<dbReference type="AlphaFoldDB" id="A0AA38PCG5"/>
<proteinExistence type="predicted"/>
<feature type="compositionally biased region" description="Polar residues" evidence="1">
    <location>
        <begin position="34"/>
        <end position="45"/>
    </location>
</feature>
<dbReference type="PANTHER" id="PTHR42957">
    <property type="entry name" value="HELICASE MJ1565-RELATED"/>
    <property type="match status" value="1"/>
</dbReference>
<comment type="caution">
    <text evidence="2">The sequence shown here is derived from an EMBL/GenBank/DDBJ whole genome shotgun (WGS) entry which is preliminary data.</text>
</comment>
<dbReference type="EMBL" id="MU806082">
    <property type="protein sequence ID" value="KAJ3840365.1"/>
    <property type="molecule type" value="Genomic_DNA"/>
</dbReference>
<protein>
    <recommendedName>
        <fullName evidence="4">Zona occludens toxin N-terminal domain-containing protein</fullName>
    </recommendedName>
</protein>
<sequence length="489" mass="53570">MTFPTMSPAFNSFRSMPVSSDDSPESSEEWDLLDNQSSSSATQGSMEVHELRDAPIIMRDALMRTGVLEQYGVLGRAVACHFKNEEHIFQDPRIYFNTNAPMSTLVCGVQGSGKSHTVSVLLENMFISNSSLLGTLTKPLCGLVLHFGEGGVGGGPCEAAYLGVASHPSIKAPPVKVYVSKSSLNTMKAIYEPLTKRGNITVEPLLFDESELDAQAFLSLMAVGSSDNAPLYIQIILSILRDLGESFSYQAFMTSLESQKKTFNPAQLAGVEQRLALLNSFMAGKKTKRLRWEALSGHKPRFSPGELTIIDLSDPFIDPASACGLFEVVTRLFVRTEVDTGKVLVVDEAHKYLTSSQHPSGFTKALLSLTRQQRHLGMRVIISTQEPTVVNPVLLDLCTVTILHRFSSPAWWAHLERHVSADFSDSDAFDKVVRLQTGEAIVLAPSGLAAFPSPMNIHDVRQLGRRYLIIKTRKRVTLDGGASIRVVGK</sequence>
<dbReference type="InterPro" id="IPR027417">
    <property type="entry name" value="P-loop_NTPase"/>
</dbReference>
<feature type="region of interest" description="Disordered" evidence="1">
    <location>
        <begin position="14"/>
        <end position="47"/>
    </location>
</feature>
<evidence type="ECO:0008006" key="4">
    <source>
        <dbReference type="Google" id="ProtNLM"/>
    </source>
</evidence>
<dbReference type="Proteomes" id="UP001163846">
    <property type="component" value="Unassembled WGS sequence"/>
</dbReference>
<dbReference type="PANTHER" id="PTHR42957:SF1">
    <property type="entry name" value="HELICASE MJ1565-RELATED"/>
    <property type="match status" value="1"/>
</dbReference>
<gene>
    <name evidence="2" type="ORF">F5878DRAFT_613393</name>
</gene>
<feature type="compositionally biased region" description="Acidic residues" evidence="1">
    <location>
        <begin position="22"/>
        <end position="32"/>
    </location>
</feature>
<keyword evidence="3" id="KW-1185">Reference proteome</keyword>
<dbReference type="Gene3D" id="3.40.50.300">
    <property type="entry name" value="P-loop containing nucleotide triphosphate hydrolases"/>
    <property type="match status" value="1"/>
</dbReference>
<evidence type="ECO:0000256" key="1">
    <source>
        <dbReference type="SAM" id="MobiDB-lite"/>
    </source>
</evidence>
<evidence type="ECO:0000313" key="3">
    <source>
        <dbReference type="Proteomes" id="UP001163846"/>
    </source>
</evidence>
<accession>A0AA38PCG5</accession>
<evidence type="ECO:0000313" key="2">
    <source>
        <dbReference type="EMBL" id="KAJ3840365.1"/>
    </source>
</evidence>
<reference evidence="2" key="1">
    <citation type="submission" date="2022-08" db="EMBL/GenBank/DDBJ databases">
        <authorList>
            <consortium name="DOE Joint Genome Institute"/>
            <person name="Min B."/>
            <person name="Riley R."/>
            <person name="Sierra-Patev S."/>
            <person name="Naranjo-Ortiz M."/>
            <person name="Looney B."/>
            <person name="Konkel Z."/>
            <person name="Slot J.C."/>
            <person name="Sakamoto Y."/>
            <person name="Steenwyk J.L."/>
            <person name="Rokas A."/>
            <person name="Carro J."/>
            <person name="Camarero S."/>
            <person name="Ferreira P."/>
            <person name="Molpeceres G."/>
            <person name="Ruiz-Duenas F.J."/>
            <person name="Serrano A."/>
            <person name="Henrissat B."/>
            <person name="Drula E."/>
            <person name="Hughes K.W."/>
            <person name="Mata J.L."/>
            <person name="Ishikawa N.K."/>
            <person name="Vargas-Isla R."/>
            <person name="Ushijima S."/>
            <person name="Smith C.A."/>
            <person name="Ahrendt S."/>
            <person name="Andreopoulos W."/>
            <person name="He G."/>
            <person name="Labutti K."/>
            <person name="Lipzen A."/>
            <person name="Ng V."/>
            <person name="Sandor L."/>
            <person name="Barry K."/>
            <person name="Martinez A.T."/>
            <person name="Xiao Y."/>
            <person name="Gibbons J.G."/>
            <person name="Terashima K."/>
            <person name="Hibbett D.S."/>
            <person name="Grigoriev I.V."/>
        </authorList>
    </citation>
    <scope>NUCLEOTIDE SEQUENCE</scope>
    <source>
        <strain evidence="2">TFB9207</strain>
    </source>
</reference>